<dbReference type="AlphaFoldDB" id="A0A5D2DH37"/>
<evidence type="ECO:0000313" key="1">
    <source>
        <dbReference type="EMBL" id="TYG79855.1"/>
    </source>
</evidence>
<evidence type="ECO:0000313" key="2">
    <source>
        <dbReference type="Proteomes" id="UP000323506"/>
    </source>
</evidence>
<organism evidence="1 2">
    <name type="scientific">Gossypium darwinii</name>
    <name type="common">Darwin's cotton</name>
    <name type="synonym">Gossypium barbadense var. darwinii</name>
    <dbReference type="NCBI Taxonomy" id="34276"/>
    <lineage>
        <taxon>Eukaryota</taxon>
        <taxon>Viridiplantae</taxon>
        <taxon>Streptophyta</taxon>
        <taxon>Embryophyta</taxon>
        <taxon>Tracheophyta</taxon>
        <taxon>Spermatophyta</taxon>
        <taxon>Magnoliopsida</taxon>
        <taxon>eudicotyledons</taxon>
        <taxon>Gunneridae</taxon>
        <taxon>Pentapetalae</taxon>
        <taxon>rosids</taxon>
        <taxon>malvids</taxon>
        <taxon>Malvales</taxon>
        <taxon>Malvaceae</taxon>
        <taxon>Malvoideae</taxon>
        <taxon>Gossypium</taxon>
    </lineage>
</organism>
<keyword evidence="2" id="KW-1185">Reference proteome</keyword>
<proteinExistence type="predicted"/>
<name>A0A5D2DH37_GOSDA</name>
<gene>
    <name evidence="1" type="ORF">ES288_D02G170700v1</name>
</gene>
<dbReference type="EMBL" id="CM017702">
    <property type="protein sequence ID" value="TYG79855.1"/>
    <property type="molecule type" value="Genomic_DNA"/>
</dbReference>
<sequence>MLQLWVIYPDFTLLFKPWHEIGWSPNISLIEGRKTLILSLLRDERKGKIVFTSKLGQKLAITSFSWVLTSTRTRSSSNMASSKISGYRL</sequence>
<accession>A0A5D2DH37</accession>
<protein>
    <submittedName>
        <fullName evidence="1">Uncharacterized protein</fullName>
    </submittedName>
</protein>
<reference evidence="1 2" key="1">
    <citation type="submission" date="2019-06" db="EMBL/GenBank/DDBJ databases">
        <title>WGS assembly of Gossypium darwinii.</title>
        <authorList>
            <person name="Chen Z.J."/>
            <person name="Sreedasyam A."/>
            <person name="Ando A."/>
            <person name="Song Q."/>
            <person name="De L."/>
            <person name="Hulse-Kemp A."/>
            <person name="Ding M."/>
            <person name="Ye W."/>
            <person name="Kirkbride R."/>
            <person name="Jenkins J."/>
            <person name="Plott C."/>
            <person name="Lovell J."/>
            <person name="Lin Y.-M."/>
            <person name="Vaughn R."/>
            <person name="Liu B."/>
            <person name="Li W."/>
            <person name="Simpson S."/>
            <person name="Scheffler B."/>
            <person name="Saski C."/>
            <person name="Grover C."/>
            <person name="Hu G."/>
            <person name="Conover J."/>
            <person name="Carlson J."/>
            <person name="Shu S."/>
            <person name="Boston L."/>
            <person name="Williams M."/>
            <person name="Peterson D."/>
            <person name="Mcgee K."/>
            <person name="Jones D."/>
            <person name="Wendel J."/>
            <person name="Stelly D."/>
            <person name="Grimwood J."/>
            <person name="Schmutz J."/>
        </authorList>
    </citation>
    <scope>NUCLEOTIDE SEQUENCE [LARGE SCALE GENOMIC DNA]</scope>
    <source>
        <strain evidence="1">1808015.09</strain>
    </source>
</reference>
<dbReference type="Proteomes" id="UP000323506">
    <property type="component" value="Chromosome D02"/>
</dbReference>